<feature type="transmembrane region" description="Helical" evidence="1">
    <location>
        <begin position="30"/>
        <end position="50"/>
    </location>
</feature>
<organism evidence="2 3">
    <name type="scientific">Rhizopogon vesiculosus</name>
    <dbReference type="NCBI Taxonomy" id="180088"/>
    <lineage>
        <taxon>Eukaryota</taxon>
        <taxon>Fungi</taxon>
        <taxon>Dikarya</taxon>
        <taxon>Basidiomycota</taxon>
        <taxon>Agaricomycotina</taxon>
        <taxon>Agaricomycetes</taxon>
        <taxon>Agaricomycetidae</taxon>
        <taxon>Boletales</taxon>
        <taxon>Suillineae</taxon>
        <taxon>Rhizopogonaceae</taxon>
        <taxon>Rhizopogon</taxon>
    </lineage>
</organism>
<gene>
    <name evidence="2" type="ORF">AZE42_13826</name>
</gene>
<keyword evidence="3" id="KW-1185">Reference proteome</keyword>
<evidence type="ECO:0000256" key="1">
    <source>
        <dbReference type="SAM" id="Phobius"/>
    </source>
</evidence>
<accession>A0A1J8R2Q5</accession>
<reference evidence="2 3" key="1">
    <citation type="submission" date="2016-03" db="EMBL/GenBank/DDBJ databases">
        <title>Comparative genomics of the ectomycorrhizal sister species Rhizopogon vinicolor and Rhizopogon vesiculosus (Basidiomycota: Boletales) reveals a divergence of the mating type B locus.</title>
        <authorList>
            <person name="Mujic A.B."/>
            <person name="Kuo A."/>
            <person name="Tritt A."/>
            <person name="Lipzen A."/>
            <person name="Chen C."/>
            <person name="Johnson J."/>
            <person name="Sharma A."/>
            <person name="Barry K."/>
            <person name="Grigoriev I.V."/>
            <person name="Spatafora J.W."/>
        </authorList>
    </citation>
    <scope>NUCLEOTIDE SEQUENCE [LARGE SCALE GENOMIC DNA]</scope>
    <source>
        <strain evidence="2 3">AM-OR11-056</strain>
    </source>
</reference>
<protein>
    <submittedName>
        <fullName evidence="2">Uncharacterized protein</fullName>
    </submittedName>
</protein>
<sequence length="64" mass="7381">MTSIPWLGLFIFSLHKFLEDTVLEDSMLEIAVFMPITGRVILSILMWTILRNLAPDTYQAVLVR</sequence>
<dbReference type="EMBL" id="LVVM01000786">
    <property type="protein sequence ID" value="OJA19929.1"/>
    <property type="molecule type" value="Genomic_DNA"/>
</dbReference>
<dbReference type="OrthoDB" id="9451547at2759"/>
<evidence type="ECO:0000313" key="2">
    <source>
        <dbReference type="EMBL" id="OJA19929.1"/>
    </source>
</evidence>
<name>A0A1J8R2Q5_9AGAM</name>
<dbReference type="AlphaFoldDB" id="A0A1J8R2Q5"/>
<keyword evidence="1" id="KW-1133">Transmembrane helix</keyword>
<comment type="caution">
    <text evidence="2">The sequence shown here is derived from an EMBL/GenBank/DDBJ whole genome shotgun (WGS) entry which is preliminary data.</text>
</comment>
<proteinExistence type="predicted"/>
<dbReference type="Proteomes" id="UP000183567">
    <property type="component" value="Unassembled WGS sequence"/>
</dbReference>
<keyword evidence="1" id="KW-0812">Transmembrane</keyword>
<keyword evidence="1" id="KW-0472">Membrane</keyword>
<evidence type="ECO:0000313" key="3">
    <source>
        <dbReference type="Proteomes" id="UP000183567"/>
    </source>
</evidence>